<proteinExistence type="predicted"/>
<keyword evidence="2" id="KW-1185">Reference proteome</keyword>
<name>A0A2H4PRK9_9CAUD</name>
<evidence type="ECO:0000313" key="2">
    <source>
        <dbReference type="Proteomes" id="UP000241842"/>
    </source>
</evidence>
<dbReference type="EMBL" id="MG030347">
    <property type="protein sequence ID" value="ATW69939.1"/>
    <property type="molecule type" value="Genomic_DNA"/>
</dbReference>
<dbReference type="OrthoDB" id="38541at10239"/>
<dbReference type="GeneID" id="40097276"/>
<dbReference type="Proteomes" id="UP000241842">
    <property type="component" value="Segment"/>
</dbReference>
<sequence>MERNLVAKHDFNKGGAHRSLKDYARERPNILDCWDEYEDMVDEAYHYELDNKVDPLGDLSKILL</sequence>
<protein>
    <submittedName>
        <fullName evidence="1">Uncharacterized protein</fullName>
    </submittedName>
</protein>
<evidence type="ECO:0000313" key="1">
    <source>
        <dbReference type="EMBL" id="ATW69939.1"/>
    </source>
</evidence>
<organism evidence="1 2">
    <name type="scientific">Proteus phage PM135</name>
    <dbReference type="NCBI Taxonomy" id="2048008"/>
    <lineage>
        <taxon>Viruses</taxon>
        <taxon>Duplodnaviria</taxon>
        <taxon>Heunggongvirae</taxon>
        <taxon>Uroviricota</taxon>
        <taxon>Caudoviricetes</taxon>
        <taxon>Demerecviridae</taxon>
        <taxon>Novosibvirus</taxon>
        <taxon>Novosibvirus PM135</taxon>
    </lineage>
</organism>
<dbReference type="RefSeq" id="YP_009620623.1">
    <property type="nucleotide sequence ID" value="NC_042090.1"/>
</dbReference>
<accession>A0A2H4PRK9</accession>
<dbReference type="KEGG" id="vg:40097276"/>
<reference evidence="2" key="1">
    <citation type="submission" date="2017-10" db="EMBL/GenBank/DDBJ databases">
        <title>Isolation and characterization of a group of new proteus bacteriophages.</title>
        <authorList>
            <person name="Kozlova Y.N."/>
            <person name="Morozova V.V."/>
            <person name="Babkin I.V."/>
            <person name="Tikunova N.V."/>
            <person name="Bokovaya O.V."/>
            <person name="Shedko E.D."/>
        </authorList>
    </citation>
    <scope>NUCLEOTIDE SEQUENCE [LARGE SCALE GENOMIC DNA]</scope>
</reference>